<feature type="region of interest" description="Disordered" evidence="2">
    <location>
        <begin position="454"/>
        <end position="476"/>
    </location>
</feature>
<dbReference type="InterPro" id="IPR044974">
    <property type="entry name" value="Disease_R_plants"/>
</dbReference>
<dbReference type="PANTHER" id="PTHR23155:SF1230">
    <property type="entry name" value="OS09G0517200 PROTEIN"/>
    <property type="match status" value="1"/>
</dbReference>
<dbReference type="Gene3D" id="3.80.10.10">
    <property type="entry name" value="Ribonuclease Inhibitor"/>
    <property type="match status" value="2"/>
</dbReference>
<gene>
    <name evidence="4" type="ORF">OsI_35601</name>
</gene>
<dbReference type="InterPro" id="IPR055414">
    <property type="entry name" value="LRR_R13L4/SHOC2-like"/>
</dbReference>
<dbReference type="Gramene" id="BGIOSGA034257-TA">
    <property type="protein sequence ID" value="BGIOSGA034257-PA"/>
    <property type="gene ID" value="BGIOSGA034257"/>
</dbReference>
<dbReference type="Proteomes" id="UP000007015">
    <property type="component" value="Chromosome 11"/>
</dbReference>
<dbReference type="SUPFAM" id="SSF52058">
    <property type="entry name" value="L domain-like"/>
    <property type="match status" value="1"/>
</dbReference>
<evidence type="ECO:0000313" key="4">
    <source>
        <dbReference type="EMBL" id="EAY80420.1"/>
    </source>
</evidence>
<protein>
    <recommendedName>
        <fullName evidence="3">Disease resistance R13L4/SHOC-2-like LRR domain-containing protein</fullName>
    </recommendedName>
</protein>
<dbReference type="STRING" id="39946.A2ZCT6"/>
<dbReference type="OMA" id="NRVKGIM"/>
<dbReference type="HOGENOM" id="CLU_000837_30_0_1"/>
<dbReference type="InterPro" id="IPR032675">
    <property type="entry name" value="LRR_dom_sf"/>
</dbReference>
<feature type="domain" description="Disease resistance R13L4/SHOC-2-like LRR" evidence="3">
    <location>
        <begin position="70"/>
        <end position="440"/>
    </location>
</feature>
<dbReference type="GO" id="GO:0098542">
    <property type="term" value="P:defense response to other organism"/>
    <property type="evidence" value="ECO:0007669"/>
    <property type="project" value="TreeGrafter"/>
</dbReference>
<dbReference type="Pfam" id="PF23598">
    <property type="entry name" value="LRR_14"/>
    <property type="match status" value="1"/>
</dbReference>
<evidence type="ECO:0000256" key="2">
    <source>
        <dbReference type="SAM" id="MobiDB-lite"/>
    </source>
</evidence>
<dbReference type="AlphaFoldDB" id="A2ZCT6"/>
<dbReference type="PANTHER" id="PTHR23155">
    <property type="entry name" value="DISEASE RESISTANCE PROTEIN RP"/>
    <property type="match status" value="1"/>
</dbReference>
<name>A2ZCT6_ORYSI</name>
<dbReference type="EMBL" id="CM000136">
    <property type="protein sequence ID" value="EAY80420.1"/>
    <property type="molecule type" value="Genomic_DNA"/>
</dbReference>
<evidence type="ECO:0000313" key="5">
    <source>
        <dbReference type="Proteomes" id="UP000007015"/>
    </source>
</evidence>
<sequence>MGACDNARVKTCRTHAVMREFMLHRSLCDHFIGSLDTMSESDDPSTFRHLFIQNCTNINILRLAKKKLRARSLTIFGSGGGAAVSCIAECELLQALDLKECNDFDDNRVKGIMKDNLSRLKYLSLGSATTKLPKAIEKLHCLHTLELSKTNVVALPIEVIRLPHLVHLFGKVKLRKKRSIHAVQVIDDIISNKESIAEKSKLQTLSGFVIDKDSIIPQLMVHMKRLRKVKVWCDSTGEGTTDWMKLKKAIENFVKSEMDTAVGERSLSLYLGDGLERFPELGDNIKVELNGFVSSLKLQGKLNQLPNFDTSLNGITKLCLSSTNLEGHHYSDLGKLLCLKYLKLVENYLGGFVIKIGTFPSLEFLCLLMPSFLYAVPEIQEGALPKLVSLQLLCKHLHGLAGINIKNHTKLQEVALDSAVSMETINTWENEAQKHPKRPKVLFFKRVGTSKIKYTATERPKTPESTGAGDSMEIDK</sequence>
<accession>A2ZCT6</accession>
<keyword evidence="1" id="KW-0677">Repeat</keyword>
<evidence type="ECO:0000259" key="3">
    <source>
        <dbReference type="Pfam" id="PF23598"/>
    </source>
</evidence>
<organism evidence="4 5">
    <name type="scientific">Oryza sativa subsp. indica</name>
    <name type="common">Rice</name>
    <dbReference type="NCBI Taxonomy" id="39946"/>
    <lineage>
        <taxon>Eukaryota</taxon>
        <taxon>Viridiplantae</taxon>
        <taxon>Streptophyta</taxon>
        <taxon>Embryophyta</taxon>
        <taxon>Tracheophyta</taxon>
        <taxon>Spermatophyta</taxon>
        <taxon>Magnoliopsida</taxon>
        <taxon>Liliopsida</taxon>
        <taxon>Poales</taxon>
        <taxon>Poaceae</taxon>
        <taxon>BOP clade</taxon>
        <taxon>Oryzoideae</taxon>
        <taxon>Oryzeae</taxon>
        <taxon>Oryzinae</taxon>
        <taxon>Oryza</taxon>
        <taxon>Oryza sativa</taxon>
    </lineage>
</organism>
<evidence type="ECO:0000256" key="1">
    <source>
        <dbReference type="ARBA" id="ARBA00022737"/>
    </source>
</evidence>
<keyword evidence="5" id="KW-1185">Reference proteome</keyword>
<reference evidence="4 5" key="1">
    <citation type="journal article" date="2005" name="PLoS Biol.">
        <title>The genomes of Oryza sativa: a history of duplications.</title>
        <authorList>
            <person name="Yu J."/>
            <person name="Wang J."/>
            <person name="Lin W."/>
            <person name="Li S."/>
            <person name="Li H."/>
            <person name="Zhou J."/>
            <person name="Ni P."/>
            <person name="Dong W."/>
            <person name="Hu S."/>
            <person name="Zeng C."/>
            <person name="Zhang J."/>
            <person name="Zhang Y."/>
            <person name="Li R."/>
            <person name="Xu Z."/>
            <person name="Li S."/>
            <person name="Li X."/>
            <person name="Zheng H."/>
            <person name="Cong L."/>
            <person name="Lin L."/>
            <person name="Yin J."/>
            <person name="Geng J."/>
            <person name="Li G."/>
            <person name="Shi J."/>
            <person name="Liu J."/>
            <person name="Lv H."/>
            <person name="Li J."/>
            <person name="Wang J."/>
            <person name="Deng Y."/>
            <person name="Ran L."/>
            <person name="Shi X."/>
            <person name="Wang X."/>
            <person name="Wu Q."/>
            <person name="Li C."/>
            <person name="Ren X."/>
            <person name="Wang J."/>
            <person name="Wang X."/>
            <person name="Li D."/>
            <person name="Liu D."/>
            <person name="Zhang X."/>
            <person name="Ji Z."/>
            <person name="Zhao W."/>
            <person name="Sun Y."/>
            <person name="Zhang Z."/>
            <person name="Bao J."/>
            <person name="Han Y."/>
            <person name="Dong L."/>
            <person name="Ji J."/>
            <person name="Chen P."/>
            <person name="Wu S."/>
            <person name="Liu J."/>
            <person name="Xiao Y."/>
            <person name="Bu D."/>
            <person name="Tan J."/>
            <person name="Yang L."/>
            <person name="Ye C."/>
            <person name="Zhang J."/>
            <person name="Xu J."/>
            <person name="Zhou Y."/>
            <person name="Yu Y."/>
            <person name="Zhang B."/>
            <person name="Zhuang S."/>
            <person name="Wei H."/>
            <person name="Liu B."/>
            <person name="Lei M."/>
            <person name="Yu H."/>
            <person name="Li Y."/>
            <person name="Xu H."/>
            <person name="Wei S."/>
            <person name="He X."/>
            <person name="Fang L."/>
            <person name="Zhang Z."/>
            <person name="Zhang Y."/>
            <person name="Huang X."/>
            <person name="Su Z."/>
            <person name="Tong W."/>
            <person name="Li J."/>
            <person name="Tong Z."/>
            <person name="Li S."/>
            <person name="Ye J."/>
            <person name="Wang L."/>
            <person name="Fang L."/>
            <person name="Lei T."/>
            <person name="Chen C."/>
            <person name="Chen H."/>
            <person name="Xu Z."/>
            <person name="Li H."/>
            <person name="Huang H."/>
            <person name="Zhang F."/>
            <person name="Xu H."/>
            <person name="Li N."/>
            <person name="Zhao C."/>
            <person name="Li S."/>
            <person name="Dong L."/>
            <person name="Huang Y."/>
            <person name="Li L."/>
            <person name="Xi Y."/>
            <person name="Qi Q."/>
            <person name="Li W."/>
            <person name="Zhang B."/>
            <person name="Hu W."/>
            <person name="Zhang Y."/>
            <person name="Tian X."/>
            <person name="Jiao Y."/>
            <person name="Liang X."/>
            <person name="Jin J."/>
            <person name="Gao L."/>
            <person name="Zheng W."/>
            <person name="Hao B."/>
            <person name="Liu S."/>
            <person name="Wang W."/>
            <person name="Yuan L."/>
            <person name="Cao M."/>
            <person name="McDermott J."/>
            <person name="Samudrala R."/>
            <person name="Wang J."/>
            <person name="Wong G.K."/>
            <person name="Yang H."/>
        </authorList>
    </citation>
    <scope>NUCLEOTIDE SEQUENCE [LARGE SCALE GENOMIC DNA]</scope>
    <source>
        <strain evidence="5">cv. 93-11</strain>
    </source>
</reference>
<proteinExistence type="predicted"/>